<evidence type="ECO:0000313" key="3">
    <source>
        <dbReference type="Proteomes" id="UP001500320"/>
    </source>
</evidence>
<feature type="compositionally biased region" description="Polar residues" evidence="1">
    <location>
        <begin position="79"/>
        <end position="90"/>
    </location>
</feature>
<gene>
    <name evidence="2" type="ORF">GCM10010466_57930</name>
</gene>
<dbReference type="EMBL" id="BAAAUT010000063">
    <property type="protein sequence ID" value="GAA3159559.1"/>
    <property type="molecule type" value="Genomic_DNA"/>
</dbReference>
<comment type="caution">
    <text evidence="2">The sequence shown here is derived from an EMBL/GenBank/DDBJ whole genome shotgun (WGS) entry which is preliminary data.</text>
</comment>
<reference evidence="3" key="1">
    <citation type="journal article" date="2019" name="Int. J. Syst. Evol. Microbiol.">
        <title>The Global Catalogue of Microorganisms (GCM) 10K type strain sequencing project: providing services to taxonomists for standard genome sequencing and annotation.</title>
        <authorList>
            <consortium name="The Broad Institute Genomics Platform"/>
            <consortium name="The Broad Institute Genome Sequencing Center for Infectious Disease"/>
            <person name="Wu L."/>
            <person name="Ma J."/>
        </authorList>
    </citation>
    <scope>NUCLEOTIDE SEQUENCE [LARGE SCALE GENOMIC DNA]</scope>
    <source>
        <strain evidence="3">JCM 9373</strain>
    </source>
</reference>
<name>A0ABP6NWP1_9ACTN</name>
<proteinExistence type="predicted"/>
<keyword evidence="3" id="KW-1185">Reference proteome</keyword>
<evidence type="ECO:0000313" key="2">
    <source>
        <dbReference type="EMBL" id="GAA3159559.1"/>
    </source>
</evidence>
<organism evidence="2 3">
    <name type="scientific">Planomonospora alba</name>
    <dbReference type="NCBI Taxonomy" id="161354"/>
    <lineage>
        <taxon>Bacteria</taxon>
        <taxon>Bacillati</taxon>
        <taxon>Actinomycetota</taxon>
        <taxon>Actinomycetes</taxon>
        <taxon>Streptosporangiales</taxon>
        <taxon>Streptosporangiaceae</taxon>
        <taxon>Planomonospora</taxon>
    </lineage>
</organism>
<accession>A0ABP6NWP1</accession>
<sequence>MRIMGTRLRAIARDTAGIVRGGGYTAPDGRRVHLADDGAHAVANTRLHLPEEDLAAARGDAEAGPGMPDLPPRSEVSGCGSSSGTCPRPS</sequence>
<evidence type="ECO:0000256" key="1">
    <source>
        <dbReference type="SAM" id="MobiDB-lite"/>
    </source>
</evidence>
<feature type="region of interest" description="Disordered" evidence="1">
    <location>
        <begin position="57"/>
        <end position="90"/>
    </location>
</feature>
<dbReference type="Proteomes" id="UP001500320">
    <property type="component" value="Unassembled WGS sequence"/>
</dbReference>
<protein>
    <submittedName>
        <fullName evidence="2">Uncharacterized protein</fullName>
    </submittedName>
</protein>